<gene>
    <name evidence="1" type="ORF">SAMN04488090_4495</name>
</gene>
<proteinExistence type="predicted"/>
<sequence length="60" mass="6907">MKTDSLLQQLTPTTRERALLIASRLMREGLRTQEEALRAAVELARRWALRKASKLSWVEG</sequence>
<dbReference type="Proteomes" id="UP000198901">
    <property type="component" value="Unassembled WGS sequence"/>
</dbReference>
<dbReference type="OrthoDB" id="964858at2"/>
<dbReference type="AlphaFoldDB" id="A0A1G9WZA3"/>
<organism evidence="1 2">
    <name type="scientific">Siphonobacter aquaeclarae</name>
    <dbReference type="NCBI Taxonomy" id="563176"/>
    <lineage>
        <taxon>Bacteria</taxon>
        <taxon>Pseudomonadati</taxon>
        <taxon>Bacteroidota</taxon>
        <taxon>Cytophagia</taxon>
        <taxon>Cytophagales</taxon>
        <taxon>Cytophagaceae</taxon>
        <taxon>Siphonobacter</taxon>
    </lineage>
</organism>
<dbReference type="STRING" id="563176.SAMN04488090_4495"/>
<accession>A0A1G9WZA3</accession>
<evidence type="ECO:0000313" key="2">
    <source>
        <dbReference type="Proteomes" id="UP000198901"/>
    </source>
</evidence>
<protein>
    <submittedName>
        <fullName evidence="1">Uncharacterized protein</fullName>
    </submittedName>
</protein>
<reference evidence="1 2" key="1">
    <citation type="submission" date="2016-10" db="EMBL/GenBank/DDBJ databases">
        <authorList>
            <person name="de Groot N.N."/>
        </authorList>
    </citation>
    <scope>NUCLEOTIDE SEQUENCE [LARGE SCALE GENOMIC DNA]</scope>
    <source>
        <strain evidence="1 2">DSM 21668</strain>
    </source>
</reference>
<evidence type="ECO:0000313" key="1">
    <source>
        <dbReference type="EMBL" id="SDM89789.1"/>
    </source>
</evidence>
<name>A0A1G9WZA3_9BACT</name>
<dbReference type="RefSeq" id="WP_143011188.1">
    <property type="nucleotide sequence ID" value="NZ_FNGS01000010.1"/>
</dbReference>
<dbReference type="EMBL" id="FNGS01000010">
    <property type="protein sequence ID" value="SDM89789.1"/>
    <property type="molecule type" value="Genomic_DNA"/>
</dbReference>
<keyword evidence="2" id="KW-1185">Reference proteome</keyword>